<evidence type="ECO:0000313" key="1">
    <source>
        <dbReference type="EMBL" id="ADF51073.1"/>
    </source>
</evidence>
<dbReference type="eggNOG" id="ENOG5032XT3">
    <property type="taxonomic scope" value="Bacteria"/>
</dbReference>
<name>D5BGB4_ZUNPS</name>
<gene>
    <name evidence="1" type="ordered locus">ZPR_0723</name>
</gene>
<proteinExistence type="predicted"/>
<dbReference type="HOGENOM" id="CLU_1048356_0_0_10"/>
<dbReference type="AlphaFoldDB" id="D5BGB4"/>
<dbReference type="Proteomes" id="UP000001654">
    <property type="component" value="Chromosome"/>
</dbReference>
<evidence type="ECO:0000313" key="2">
    <source>
        <dbReference type="Proteomes" id="UP000001654"/>
    </source>
</evidence>
<accession>D5BGB4</accession>
<evidence type="ECO:0008006" key="3">
    <source>
        <dbReference type="Google" id="ProtNLM"/>
    </source>
</evidence>
<dbReference type="KEGG" id="zpr:ZPR_0723"/>
<dbReference type="EMBL" id="CP001650">
    <property type="protein sequence ID" value="ADF51073.1"/>
    <property type="molecule type" value="Genomic_DNA"/>
</dbReference>
<keyword evidence="2" id="KW-1185">Reference proteome</keyword>
<protein>
    <recommendedName>
        <fullName evidence="3">HNH endonuclease</fullName>
    </recommendedName>
</protein>
<organism evidence="1 2">
    <name type="scientific">Zunongwangia profunda (strain DSM 18752 / CCTCC AB 206139 / SM-A87)</name>
    <name type="common">Wangia profunda</name>
    <dbReference type="NCBI Taxonomy" id="655815"/>
    <lineage>
        <taxon>Bacteria</taxon>
        <taxon>Pseudomonadati</taxon>
        <taxon>Bacteroidota</taxon>
        <taxon>Flavobacteriia</taxon>
        <taxon>Flavobacteriales</taxon>
        <taxon>Flavobacteriaceae</taxon>
        <taxon>Zunongwangia</taxon>
    </lineage>
</organism>
<sequence length="235" mass="27890">MCDECNQYFAKKIEKRVLEMPYFRDVRHRNFIESKKRRIPVSKGIIGGAVDLKKRKDFGTEVIVNSPDIFQKILNGEVKHMIIPVNDQPIEDNKLISRFIAKIAIESAAQTFSSKKGWNNFIINTPEFKELRYYARFGDKLDMWNYSQRRIYNETDRFLNPKVSDGPYEVLHEQNLVFLRDRELYFVLVLFGIEYVISITNPKIDGYKSWLIENNNKCPIIEKNERDTIKGERYF</sequence>
<reference evidence="1 2" key="1">
    <citation type="journal article" date="2010" name="BMC Genomics">
        <title>The complete genome of Zunongwangia profunda SM-A87 reveals its adaptation to the deep-sea environment and ecological role in sedimentary organic nitrogen degradation.</title>
        <authorList>
            <person name="Qin Q.L."/>
            <person name="Zhang X.Y."/>
            <person name="Wang X.M."/>
            <person name="Liu G.M."/>
            <person name="Chen X.L."/>
            <person name="Xie B.B."/>
            <person name="Dang H.Y."/>
            <person name="Zhou B.C."/>
            <person name="Yu J."/>
            <person name="Zhang Y.Z."/>
        </authorList>
    </citation>
    <scope>NUCLEOTIDE SEQUENCE [LARGE SCALE GENOMIC DNA]</scope>
    <source>
        <strain evidence="2">DSM 18752 / CCTCC AB 206139 / SM-A87</strain>
    </source>
</reference>